<feature type="transmembrane region" description="Helical" evidence="2">
    <location>
        <begin position="23"/>
        <end position="44"/>
    </location>
</feature>
<dbReference type="AlphaFoldDB" id="A0A2J6RW24"/>
<keyword evidence="2" id="KW-1133">Transmembrane helix</keyword>
<feature type="transmembrane region" description="Helical" evidence="2">
    <location>
        <begin position="56"/>
        <end position="77"/>
    </location>
</feature>
<keyword evidence="2" id="KW-0472">Membrane</keyword>
<reference evidence="3 4" key="1">
    <citation type="submission" date="2016-04" db="EMBL/GenBank/DDBJ databases">
        <title>A degradative enzymes factory behind the ericoid mycorrhizal symbiosis.</title>
        <authorList>
            <consortium name="DOE Joint Genome Institute"/>
            <person name="Martino E."/>
            <person name="Morin E."/>
            <person name="Grelet G."/>
            <person name="Kuo A."/>
            <person name="Kohler A."/>
            <person name="Daghino S."/>
            <person name="Barry K."/>
            <person name="Choi C."/>
            <person name="Cichocki N."/>
            <person name="Clum A."/>
            <person name="Copeland A."/>
            <person name="Hainaut M."/>
            <person name="Haridas S."/>
            <person name="Labutti K."/>
            <person name="Lindquist E."/>
            <person name="Lipzen A."/>
            <person name="Khouja H.-R."/>
            <person name="Murat C."/>
            <person name="Ohm R."/>
            <person name="Olson A."/>
            <person name="Spatafora J."/>
            <person name="Veneault-Fourrey C."/>
            <person name="Henrissat B."/>
            <person name="Grigoriev I."/>
            <person name="Martin F."/>
            <person name="Perotto S."/>
        </authorList>
    </citation>
    <scope>NUCLEOTIDE SEQUENCE [LARGE SCALE GENOMIC DNA]</scope>
    <source>
        <strain evidence="3 4">F</strain>
    </source>
</reference>
<evidence type="ECO:0000256" key="2">
    <source>
        <dbReference type="SAM" id="Phobius"/>
    </source>
</evidence>
<evidence type="ECO:0000256" key="1">
    <source>
        <dbReference type="SAM" id="MobiDB-lite"/>
    </source>
</evidence>
<evidence type="ECO:0008006" key="5">
    <source>
        <dbReference type="Google" id="ProtNLM"/>
    </source>
</evidence>
<proteinExistence type="predicted"/>
<protein>
    <recommendedName>
        <fullName evidence="5">RGS domain-containing protein</fullName>
    </recommendedName>
</protein>
<organism evidence="3 4">
    <name type="scientific">Hyaloscypha variabilis (strain UAMH 11265 / GT02V1 / F)</name>
    <name type="common">Meliniomyces variabilis</name>
    <dbReference type="NCBI Taxonomy" id="1149755"/>
    <lineage>
        <taxon>Eukaryota</taxon>
        <taxon>Fungi</taxon>
        <taxon>Dikarya</taxon>
        <taxon>Ascomycota</taxon>
        <taxon>Pezizomycotina</taxon>
        <taxon>Leotiomycetes</taxon>
        <taxon>Helotiales</taxon>
        <taxon>Hyaloscyphaceae</taxon>
        <taxon>Hyaloscypha</taxon>
        <taxon>Hyaloscypha variabilis</taxon>
    </lineage>
</organism>
<feature type="transmembrane region" description="Helical" evidence="2">
    <location>
        <begin position="267"/>
        <end position="285"/>
    </location>
</feature>
<keyword evidence="4" id="KW-1185">Reference proteome</keyword>
<dbReference type="OrthoDB" id="5313079at2759"/>
<gene>
    <name evidence="3" type="ORF">L207DRAFT_581365</name>
</gene>
<dbReference type="STRING" id="1149755.A0A2J6RW24"/>
<feature type="transmembrane region" description="Helical" evidence="2">
    <location>
        <begin position="150"/>
        <end position="169"/>
    </location>
</feature>
<feature type="transmembrane region" description="Helical" evidence="2">
    <location>
        <begin position="197"/>
        <end position="216"/>
    </location>
</feature>
<dbReference type="EMBL" id="KZ613943">
    <property type="protein sequence ID" value="PMD42712.1"/>
    <property type="molecule type" value="Genomic_DNA"/>
</dbReference>
<name>A0A2J6RW24_HYAVF</name>
<accession>A0A2J6RW24</accession>
<evidence type="ECO:0000313" key="3">
    <source>
        <dbReference type="EMBL" id="PMD42712.1"/>
    </source>
</evidence>
<sequence>MVQINPLGRNWGPLVNWDGLGKIYAGLIISWTVILYSGIAWLVAHRHHPYLKMRNIPLAVAATTFLHVYLVKIMLAYTTNGHFLCSAEFWIMSIYLPFGIALFQANQVQLLNISTQQRKLLDGDRVSIQEPPRARGPWSRRRGLTALKQTYVFIGIGMLLQVVVTAAIYGTNRKLQGHWGKIPFAQGQAACRKGLEWIPSAFWQMFWSCMYGPYLLYQVRNVRDAHLWRLQTILCVISGFPGSPLWLAAVFSPKFKPINKYFVPPMWLAPGIIVMQACTIFFPIYSTYRSTQLSKTTLSTLQSWEDRTQWTADSTTFGSRSTHTHTHSTTTIHQKPSFRTEKSQYQDNEMYEMTISALDNAIATNPLPLLQFAATKDFTAENILFLIQVRDWKISCTASTPPTPHSRALLFHKAVEIYAQSVNEKLAIFPINIEGGIRSRLDAIFEPAVKRLRESNGEMSDPYNEITPFAGGEGEMPLSPMTPGSPGSPLKSNWPLPSTPKSEFSHAATEDEGDDGKKVDDIPGDFDEKVFDAAEKSIKYLVVTNTWRKMISEMKESLRTSHESS</sequence>
<feature type="compositionally biased region" description="Basic and acidic residues" evidence="1">
    <location>
        <begin position="515"/>
        <end position="524"/>
    </location>
</feature>
<keyword evidence="2" id="KW-0812">Transmembrane</keyword>
<feature type="region of interest" description="Disordered" evidence="1">
    <location>
        <begin position="470"/>
        <end position="524"/>
    </location>
</feature>
<dbReference type="Proteomes" id="UP000235786">
    <property type="component" value="Unassembled WGS sequence"/>
</dbReference>
<feature type="transmembrane region" description="Helical" evidence="2">
    <location>
        <begin position="228"/>
        <end position="247"/>
    </location>
</feature>
<feature type="transmembrane region" description="Helical" evidence="2">
    <location>
        <begin position="89"/>
        <end position="111"/>
    </location>
</feature>
<evidence type="ECO:0000313" key="4">
    <source>
        <dbReference type="Proteomes" id="UP000235786"/>
    </source>
</evidence>